<dbReference type="PANTHER" id="PTHR43133:SF51">
    <property type="entry name" value="RNA POLYMERASE SIGMA FACTOR"/>
    <property type="match status" value="1"/>
</dbReference>
<dbReference type="SUPFAM" id="SSF88659">
    <property type="entry name" value="Sigma3 and sigma4 domains of RNA polymerase sigma factors"/>
    <property type="match status" value="1"/>
</dbReference>
<evidence type="ECO:0000256" key="4">
    <source>
        <dbReference type="ARBA" id="ARBA00023163"/>
    </source>
</evidence>
<dbReference type="InterPro" id="IPR007627">
    <property type="entry name" value="RNA_pol_sigma70_r2"/>
</dbReference>
<keyword evidence="3" id="KW-0731">Sigma factor</keyword>
<dbReference type="Pfam" id="PF08281">
    <property type="entry name" value="Sigma70_r4_2"/>
    <property type="match status" value="1"/>
</dbReference>
<comment type="similarity">
    <text evidence="1">Belongs to the sigma-70 factor family. ECF subfamily.</text>
</comment>
<dbReference type="KEGG" id="csq:CSCA_0208"/>
<dbReference type="NCBIfam" id="TIGR02954">
    <property type="entry name" value="Sig70_famx3"/>
    <property type="match status" value="1"/>
</dbReference>
<dbReference type="EMBL" id="CP009933">
    <property type="protein sequence ID" value="AKA67333.1"/>
    <property type="molecule type" value="Genomic_DNA"/>
</dbReference>
<dbReference type="STRING" id="1548.CSCA_0208"/>
<dbReference type="Gene3D" id="1.10.10.10">
    <property type="entry name" value="Winged helix-like DNA-binding domain superfamily/Winged helix DNA-binding domain"/>
    <property type="match status" value="1"/>
</dbReference>
<dbReference type="Gene3D" id="1.10.1740.10">
    <property type="match status" value="1"/>
</dbReference>
<evidence type="ECO:0000313" key="8">
    <source>
        <dbReference type="Proteomes" id="UP000033115"/>
    </source>
</evidence>
<dbReference type="SUPFAM" id="SSF88946">
    <property type="entry name" value="Sigma2 domain of RNA polymerase sigma factors"/>
    <property type="match status" value="1"/>
</dbReference>
<evidence type="ECO:0000256" key="1">
    <source>
        <dbReference type="ARBA" id="ARBA00010641"/>
    </source>
</evidence>
<keyword evidence="2" id="KW-0805">Transcription regulation</keyword>
<reference evidence="7 8" key="1">
    <citation type="journal article" date="2015" name="J. Biotechnol.">
        <title>Complete genome sequence of a malodorant-producing acetogen, Clostridium scatologenes ATCC 25775(T).</title>
        <authorList>
            <person name="Zhu Z."/>
            <person name="Guo T."/>
            <person name="Zheng H."/>
            <person name="Song T."/>
            <person name="Ouyang P."/>
            <person name="Xie J."/>
        </authorList>
    </citation>
    <scope>NUCLEOTIDE SEQUENCE [LARGE SCALE GENOMIC DNA]</scope>
    <source>
        <strain evidence="7 8">ATCC 25775</strain>
    </source>
</reference>
<evidence type="ECO:0000259" key="6">
    <source>
        <dbReference type="Pfam" id="PF08281"/>
    </source>
</evidence>
<gene>
    <name evidence="7" type="ORF">CSCA_0208</name>
</gene>
<evidence type="ECO:0000256" key="3">
    <source>
        <dbReference type="ARBA" id="ARBA00023082"/>
    </source>
</evidence>
<dbReference type="GO" id="GO:0006352">
    <property type="term" value="P:DNA-templated transcription initiation"/>
    <property type="evidence" value="ECO:0007669"/>
    <property type="project" value="InterPro"/>
</dbReference>
<dbReference type="AlphaFoldDB" id="A0A0E3JY94"/>
<proteinExistence type="inferred from homology"/>
<dbReference type="CDD" id="cd06171">
    <property type="entry name" value="Sigma70_r4"/>
    <property type="match status" value="1"/>
</dbReference>
<dbReference type="GO" id="GO:0016987">
    <property type="term" value="F:sigma factor activity"/>
    <property type="evidence" value="ECO:0007669"/>
    <property type="project" value="UniProtKB-KW"/>
</dbReference>
<dbReference type="InterPro" id="IPR036388">
    <property type="entry name" value="WH-like_DNA-bd_sf"/>
</dbReference>
<feature type="domain" description="RNA polymerase sigma-70 region 2" evidence="5">
    <location>
        <begin position="21"/>
        <end position="88"/>
    </location>
</feature>
<keyword evidence="8" id="KW-1185">Reference proteome</keyword>
<protein>
    <submittedName>
        <fullName evidence="7">RNA polymerase, sigma-24 subunit, ECF subfamily</fullName>
    </submittedName>
</protein>
<dbReference type="RefSeq" id="WP_029163394.1">
    <property type="nucleotide sequence ID" value="NZ_CP009933.1"/>
</dbReference>
<accession>A0A0E3JY94</accession>
<dbReference type="InterPro" id="IPR013325">
    <property type="entry name" value="RNA_pol_sigma_r2"/>
</dbReference>
<dbReference type="HOGENOM" id="CLU_047691_3_1_9"/>
<name>A0A0E3JY94_CLOSL</name>
<evidence type="ECO:0000259" key="5">
    <source>
        <dbReference type="Pfam" id="PF04542"/>
    </source>
</evidence>
<dbReference type="InterPro" id="IPR013324">
    <property type="entry name" value="RNA_pol_sigma_r3/r4-like"/>
</dbReference>
<dbReference type="InterPro" id="IPR013249">
    <property type="entry name" value="RNA_pol_sigma70_r4_t2"/>
</dbReference>
<feature type="domain" description="RNA polymerase sigma factor 70 region 4 type 2" evidence="6">
    <location>
        <begin position="117"/>
        <end position="168"/>
    </location>
</feature>
<dbReference type="GO" id="GO:0003677">
    <property type="term" value="F:DNA binding"/>
    <property type="evidence" value="ECO:0007669"/>
    <property type="project" value="InterPro"/>
</dbReference>
<dbReference type="PANTHER" id="PTHR43133">
    <property type="entry name" value="RNA POLYMERASE ECF-TYPE SIGMA FACTO"/>
    <property type="match status" value="1"/>
</dbReference>
<dbReference type="Proteomes" id="UP000033115">
    <property type="component" value="Chromosome"/>
</dbReference>
<dbReference type="InterPro" id="IPR039425">
    <property type="entry name" value="RNA_pol_sigma-70-like"/>
</dbReference>
<evidence type="ECO:0000256" key="2">
    <source>
        <dbReference type="ARBA" id="ARBA00023015"/>
    </source>
</evidence>
<organism evidence="7 8">
    <name type="scientific">Clostridium scatologenes</name>
    <dbReference type="NCBI Taxonomy" id="1548"/>
    <lineage>
        <taxon>Bacteria</taxon>
        <taxon>Bacillati</taxon>
        <taxon>Bacillota</taxon>
        <taxon>Clostridia</taxon>
        <taxon>Eubacteriales</taxon>
        <taxon>Clostridiaceae</taxon>
        <taxon>Clostridium</taxon>
    </lineage>
</organism>
<evidence type="ECO:0000313" key="7">
    <source>
        <dbReference type="EMBL" id="AKA67333.1"/>
    </source>
</evidence>
<dbReference type="Pfam" id="PF04542">
    <property type="entry name" value="Sigma70_r2"/>
    <property type="match status" value="1"/>
</dbReference>
<dbReference type="InterPro" id="IPR014300">
    <property type="entry name" value="RNA_pol_sigma-V"/>
</dbReference>
<sequence length="177" mass="20799">MNDIDTVIKAQKGDDIAFSELIECHKENLYKIAFAYLKNEEEALDIVSDTIYKVYMDINKLKNPKFFKTWITRILINNSINSLKKNRRVILIDEYEKIESFNISNLDIETDIPKCIDLYNAIDSLNIKSKTIIILKYFQDMTISEISNTLEIPEGTVKVYIHRALKKLRIQLREEFV</sequence>
<dbReference type="InterPro" id="IPR014284">
    <property type="entry name" value="RNA_pol_sigma-70_dom"/>
</dbReference>
<keyword evidence="4" id="KW-0804">Transcription</keyword>
<dbReference type="NCBIfam" id="TIGR02937">
    <property type="entry name" value="sigma70-ECF"/>
    <property type="match status" value="1"/>
</dbReference>